<dbReference type="EMBL" id="JBEDUW010000007">
    <property type="protein sequence ID" value="KAK9910949.1"/>
    <property type="molecule type" value="Genomic_DNA"/>
</dbReference>
<feature type="region of interest" description="Disordered" evidence="1">
    <location>
        <begin position="1"/>
        <end position="54"/>
    </location>
</feature>
<organism evidence="2 3">
    <name type="scientific">Rubus argutus</name>
    <name type="common">Southern blackberry</name>
    <dbReference type="NCBI Taxonomy" id="59490"/>
    <lineage>
        <taxon>Eukaryota</taxon>
        <taxon>Viridiplantae</taxon>
        <taxon>Streptophyta</taxon>
        <taxon>Embryophyta</taxon>
        <taxon>Tracheophyta</taxon>
        <taxon>Spermatophyta</taxon>
        <taxon>Magnoliopsida</taxon>
        <taxon>eudicotyledons</taxon>
        <taxon>Gunneridae</taxon>
        <taxon>Pentapetalae</taxon>
        <taxon>rosids</taxon>
        <taxon>fabids</taxon>
        <taxon>Rosales</taxon>
        <taxon>Rosaceae</taxon>
        <taxon>Rosoideae</taxon>
        <taxon>Rosoideae incertae sedis</taxon>
        <taxon>Rubus</taxon>
    </lineage>
</organism>
<sequence>MKSPAKKKKEQTRAPKPCVLTSARERRRTHGRTSADSRNPVHPRRARAQSCCNPTSCPATKLSAVDLR</sequence>
<keyword evidence="3" id="KW-1185">Reference proteome</keyword>
<dbReference type="AlphaFoldDB" id="A0AAW1VTX6"/>
<evidence type="ECO:0000256" key="1">
    <source>
        <dbReference type="SAM" id="MobiDB-lite"/>
    </source>
</evidence>
<dbReference type="Proteomes" id="UP001457282">
    <property type="component" value="Unassembled WGS sequence"/>
</dbReference>
<evidence type="ECO:0000313" key="3">
    <source>
        <dbReference type="Proteomes" id="UP001457282"/>
    </source>
</evidence>
<accession>A0AAW1VTX6</accession>
<evidence type="ECO:0000313" key="2">
    <source>
        <dbReference type="EMBL" id="KAK9910949.1"/>
    </source>
</evidence>
<feature type="compositionally biased region" description="Basic residues" evidence="1">
    <location>
        <begin position="1"/>
        <end position="10"/>
    </location>
</feature>
<reference evidence="2 3" key="1">
    <citation type="journal article" date="2023" name="G3 (Bethesda)">
        <title>A chromosome-length genome assembly and annotation of blackberry (Rubus argutus, cv. 'Hillquist').</title>
        <authorList>
            <person name="Bruna T."/>
            <person name="Aryal R."/>
            <person name="Dudchenko O."/>
            <person name="Sargent D.J."/>
            <person name="Mead D."/>
            <person name="Buti M."/>
            <person name="Cavallini A."/>
            <person name="Hytonen T."/>
            <person name="Andres J."/>
            <person name="Pham M."/>
            <person name="Weisz D."/>
            <person name="Mascagni F."/>
            <person name="Usai G."/>
            <person name="Natali L."/>
            <person name="Bassil N."/>
            <person name="Fernandez G.E."/>
            <person name="Lomsadze A."/>
            <person name="Armour M."/>
            <person name="Olukolu B."/>
            <person name="Poorten T."/>
            <person name="Britton C."/>
            <person name="Davik J."/>
            <person name="Ashrafi H."/>
            <person name="Aiden E.L."/>
            <person name="Borodovsky M."/>
            <person name="Worthington M."/>
        </authorList>
    </citation>
    <scope>NUCLEOTIDE SEQUENCE [LARGE SCALE GENOMIC DNA]</scope>
    <source>
        <strain evidence="2">PI 553951</strain>
    </source>
</reference>
<protein>
    <submittedName>
        <fullName evidence="2">Uncharacterized protein</fullName>
    </submittedName>
</protein>
<comment type="caution">
    <text evidence="2">The sequence shown here is derived from an EMBL/GenBank/DDBJ whole genome shotgun (WGS) entry which is preliminary data.</text>
</comment>
<gene>
    <name evidence="2" type="ORF">M0R45_034883</name>
</gene>
<name>A0AAW1VTX6_RUBAR</name>
<proteinExistence type="predicted"/>